<feature type="region of interest" description="Disordered" evidence="1">
    <location>
        <begin position="393"/>
        <end position="421"/>
    </location>
</feature>
<evidence type="ECO:0000313" key="4">
    <source>
        <dbReference type="Proteomes" id="UP000017836"/>
    </source>
</evidence>
<dbReference type="Pfam" id="PF18210">
    <property type="entry name" value="Knl1_RWD_C"/>
    <property type="match status" value="1"/>
</dbReference>
<dbReference type="eggNOG" id="ENOG502QT3U">
    <property type="taxonomic scope" value="Eukaryota"/>
</dbReference>
<dbReference type="HOGENOM" id="CLU_003434_0_0_1"/>
<protein>
    <recommendedName>
        <fullName evidence="2">Knl1 C-terminal RWD domain-containing protein</fullName>
    </recommendedName>
</protein>
<evidence type="ECO:0000256" key="1">
    <source>
        <dbReference type="SAM" id="MobiDB-lite"/>
    </source>
</evidence>
<feature type="compositionally biased region" description="Basic and acidic residues" evidence="1">
    <location>
        <begin position="826"/>
        <end position="836"/>
    </location>
</feature>
<feature type="compositionally biased region" description="Basic and acidic residues" evidence="1">
    <location>
        <begin position="1078"/>
        <end position="1087"/>
    </location>
</feature>
<feature type="region of interest" description="Disordered" evidence="1">
    <location>
        <begin position="639"/>
        <end position="658"/>
    </location>
</feature>
<sequence length="1615" mass="178091">MDSSERGFKESEDQGNTEPDETSPRRKKRVRRVSFADTTCIRFFDRDEDFETPPDSKPADEELGNSEAIGENQKGEGLDEELEEGETNRVFFVRPDESPGSETGSATSNGEYNFFGPVDSSFIQSGRFSESPEADDITMDSTTFSLRFGKLMQLGKQSGSSGEFDRTPSMDGPSLLIKNTPTEDAAHTGSGYLMSLTGSKKQFCSDEKSNGSDEMSLINEDPHRYDYERLSPRSTAVLEDSFKKVHLITACDHTAVSKSFQVLSSSKKFLISSEKSAGSSMETLDLSNRDIEAMPVDDNHHINISKLQKLDGLSRFLAAKQVGLSPHTPVSEVHDLSTVVMGANLPKESCEGTSGSGQSIDRLPIVHIGKTLSSPTANMIDSSEHVNHKTDFDSTVASSKSVESPGKGRQQPSESFSGSASTDVVHGLQLNSNDATTEGVTDHNARVPLTNCANRNDGMLDMGLNRSFINNDKKQNTGQPSTEVVVNHNSLITPFAVSHDIFAKEFADSKETPLAKLGPSKDAKASAFMSESEILIQESSKGVKDVELLADDIREAILIDRLNSPLTPIIQRPTLVSDHFPEQDSAFSLRSKRWKLLSETMKPSGGLSSTPFTGGMPFSSLIGEEVDVGHNQMMTPLIGHRTSTFGSSKPKDLSERIGRQHSKISLSKSDQMGDSLGVMLSQNKTGAQLQQEHAPISRLAVHSLSFLQNGATSDVTHVMHGSVVYSPKIMTENSGSLVCPEEHGKQTFEKQARDCPNQEAHASFHSSIHHLPTSHLSMGGVIGTPHSYSSQLHTASLEKNINAGKGSKFFSSPTVKLDLQLPSVSKSKEPPLRDSNQHNILGKPSYSPSVENPMKDHVANTIYALKDMTLGAEDRIFPELLQSNNRQQGLIPVSVLDSNNVSKHSSMKDVLKETSLCVVQKEFEGVLDYQTPLQERTSSFFPSNQGKDVQMETIAKTYQGDNTTTMEISMSATPEQSGKNLVGRVAPHMVGSNVYSPLYKDPISFEQNRGLRSIDKSASIRNSQIQDGEISALAVNLSGKKRKSDSLLVTEESRMNKTDMGPSKASSEIKASPTKGSNLEHKTSSTHLEEGHVEIEGEDISVGGLTMKNVTDEKISGPYEESQYRSWVISKLAISTKELFSTSIVRLKPRELCILQEMLDQLKKIMEYRHLCNEIQSQKMLGRVCNVQPQRLLEEKTTRQLLQSILYEQAKLQLMHMKRDYLLAKVQQLQSGMQECGKLKSSCLSHQHASGLKDSQSNKLQICPVSDEYSSDQAVMMRRELGLLDQKVKKLVESLHSSCKLKGHPNADETIMLSKDFVHKKACCTIICHTLQLWDLKVVKEKHGDLHVALNYGNFLCQRYKLDAHIPASSVDVSNLLNEENIGKIFPNINACTAFKFVFSDDRSRKLSSTRGIQVESQVTSFLLGNLLDVLSELQMAHLELLNVMLPCFQPRQTGRLELRLSFIGCSVGRKVILVLDLTDLNRSALYPSDILPAKLQVLDPRTQTTDTSLSNKIIQGLQSLEAGNLRIRRIISSMPIWNLLSWLGLRGFLVVDAPRLENRLGCRELSSSLIYCENLGVDAPRLENRLGCRELSSSLIYCENLGGSCILGVFFHLT</sequence>
<feature type="region of interest" description="Disordered" evidence="1">
    <location>
        <begin position="1044"/>
        <end position="1087"/>
    </location>
</feature>
<evidence type="ECO:0000259" key="2">
    <source>
        <dbReference type="Pfam" id="PF18210"/>
    </source>
</evidence>
<feature type="compositionally biased region" description="Basic and acidic residues" evidence="1">
    <location>
        <begin position="649"/>
        <end position="658"/>
    </location>
</feature>
<dbReference type="Proteomes" id="UP000017836">
    <property type="component" value="Unassembled WGS sequence"/>
</dbReference>
<proteinExistence type="predicted"/>
<dbReference type="PANTHER" id="PTHR35707:SF1">
    <property type="entry name" value="SPC7 KINETOCHORE PROTEIN DOMAIN-CONTAINING PROTEIN"/>
    <property type="match status" value="1"/>
</dbReference>
<dbReference type="InterPro" id="IPR040850">
    <property type="entry name" value="Knl1_RWD_C"/>
</dbReference>
<organism evidence="3 4">
    <name type="scientific">Amborella trichopoda</name>
    <dbReference type="NCBI Taxonomy" id="13333"/>
    <lineage>
        <taxon>Eukaryota</taxon>
        <taxon>Viridiplantae</taxon>
        <taxon>Streptophyta</taxon>
        <taxon>Embryophyta</taxon>
        <taxon>Tracheophyta</taxon>
        <taxon>Spermatophyta</taxon>
        <taxon>Magnoliopsida</taxon>
        <taxon>Amborellales</taxon>
        <taxon>Amborellaceae</taxon>
        <taxon>Amborella</taxon>
    </lineage>
</organism>
<accession>U5D9K3</accession>
<gene>
    <name evidence="3" type="ORF">AMTR_s00061p00171650</name>
</gene>
<dbReference type="PANTHER" id="PTHR35707">
    <property type="entry name" value="OS06G0608100 PROTEIN"/>
    <property type="match status" value="1"/>
</dbReference>
<feature type="region of interest" description="Disordered" evidence="1">
    <location>
        <begin position="821"/>
        <end position="853"/>
    </location>
</feature>
<feature type="domain" description="Knl1 C-terminal RWD" evidence="2">
    <location>
        <begin position="1277"/>
        <end position="1430"/>
    </location>
</feature>
<evidence type="ECO:0000313" key="3">
    <source>
        <dbReference type="EMBL" id="ERN19174.1"/>
    </source>
</evidence>
<feature type="region of interest" description="Disordered" evidence="1">
    <location>
        <begin position="1"/>
        <end position="113"/>
    </location>
</feature>
<dbReference type="Gramene" id="ERN19174">
    <property type="protein sequence ID" value="ERN19174"/>
    <property type="gene ID" value="AMTR_s00061p00171650"/>
</dbReference>
<feature type="compositionally biased region" description="Polar residues" evidence="1">
    <location>
        <begin position="100"/>
        <end position="111"/>
    </location>
</feature>
<name>U5D9K3_AMBTC</name>
<keyword evidence="4" id="KW-1185">Reference proteome</keyword>
<dbReference type="EMBL" id="KI392075">
    <property type="protein sequence ID" value="ERN19174.1"/>
    <property type="molecule type" value="Genomic_DNA"/>
</dbReference>
<feature type="compositionally biased region" description="Polar residues" evidence="1">
    <location>
        <begin position="393"/>
        <end position="402"/>
    </location>
</feature>
<feature type="compositionally biased region" description="Basic and acidic residues" evidence="1">
    <location>
        <begin position="1"/>
        <end position="12"/>
    </location>
</feature>
<feature type="compositionally biased region" description="Polar residues" evidence="1">
    <location>
        <begin position="410"/>
        <end position="421"/>
    </location>
</feature>
<reference evidence="4" key="1">
    <citation type="journal article" date="2013" name="Science">
        <title>The Amborella genome and the evolution of flowering plants.</title>
        <authorList>
            <consortium name="Amborella Genome Project"/>
        </authorList>
    </citation>
    <scope>NUCLEOTIDE SEQUENCE [LARGE SCALE GENOMIC DNA]</scope>
</reference>